<evidence type="ECO:0000313" key="1">
    <source>
        <dbReference type="EMBL" id="MFF5895673.1"/>
    </source>
</evidence>
<gene>
    <name evidence="1" type="ORF">ACFY8O_07050</name>
</gene>
<evidence type="ECO:0000313" key="2">
    <source>
        <dbReference type="Proteomes" id="UP001602322"/>
    </source>
</evidence>
<name>A0ABW6X0S1_9ACTN</name>
<dbReference type="Proteomes" id="UP001602322">
    <property type="component" value="Unassembled WGS sequence"/>
</dbReference>
<dbReference type="EMBL" id="JBIBEG010000002">
    <property type="protein sequence ID" value="MFF5895673.1"/>
    <property type="molecule type" value="Genomic_DNA"/>
</dbReference>
<protein>
    <recommendedName>
        <fullName evidence="3">Lipoprotein</fullName>
    </recommendedName>
</protein>
<keyword evidence="2" id="KW-1185">Reference proteome</keyword>
<dbReference type="RefSeq" id="WP_387899762.1">
    <property type="nucleotide sequence ID" value="NZ_JBIBEG010000002.1"/>
</dbReference>
<evidence type="ECO:0008006" key="3">
    <source>
        <dbReference type="Google" id="ProtNLM"/>
    </source>
</evidence>
<accession>A0ABW6X0S1</accession>
<comment type="caution">
    <text evidence="1">The sequence shown here is derived from an EMBL/GenBank/DDBJ whole genome shotgun (WGS) entry which is preliminary data.</text>
</comment>
<proteinExistence type="predicted"/>
<sequence>MTAAVALLGGAVGCSGGGESGDDAAKAASVAPQKLCGGAVSTEAGKALEVITGSATFEESGKTSTVAYAADELRDGFASSATGDGDICRIYTPAGTTDDELRVTWELSGSSPTDDPASKFTVLNMGERALTATDGSFLRFACRGGKLTGTEPAHIDISVSRGGMPTEPEENPDALKDAYATVAHSFSLAMAKELGCENNAGLPATPDLTPK</sequence>
<organism evidence="1 2">
    <name type="scientific">Streptomyces argenteolus</name>
    <dbReference type="NCBI Taxonomy" id="67274"/>
    <lineage>
        <taxon>Bacteria</taxon>
        <taxon>Bacillati</taxon>
        <taxon>Actinomycetota</taxon>
        <taxon>Actinomycetes</taxon>
        <taxon>Kitasatosporales</taxon>
        <taxon>Streptomycetaceae</taxon>
        <taxon>Streptomyces</taxon>
    </lineage>
</organism>
<reference evidence="1 2" key="1">
    <citation type="submission" date="2024-10" db="EMBL/GenBank/DDBJ databases">
        <title>The Natural Products Discovery Center: Release of the First 8490 Sequenced Strains for Exploring Actinobacteria Biosynthetic Diversity.</title>
        <authorList>
            <person name="Kalkreuter E."/>
            <person name="Kautsar S.A."/>
            <person name="Yang D."/>
            <person name="Bader C.D."/>
            <person name="Teijaro C.N."/>
            <person name="Fluegel L."/>
            <person name="Davis C.M."/>
            <person name="Simpson J.R."/>
            <person name="Lauterbach L."/>
            <person name="Steele A.D."/>
            <person name="Gui C."/>
            <person name="Meng S."/>
            <person name="Li G."/>
            <person name="Viehrig K."/>
            <person name="Ye F."/>
            <person name="Su P."/>
            <person name="Kiefer A.F."/>
            <person name="Nichols A."/>
            <person name="Cepeda A.J."/>
            <person name="Yan W."/>
            <person name="Fan B."/>
            <person name="Jiang Y."/>
            <person name="Adhikari A."/>
            <person name="Zheng C.-J."/>
            <person name="Schuster L."/>
            <person name="Cowan T.M."/>
            <person name="Smanski M.J."/>
            <person name="Chevrette M.G."/>
            <person name="De Carvalho L.P.S."/>
            <person name="Shen B."/>
        </authorList>
    </citation>
    <scope>NUCLEOTIDE SEQUENCE [LARGE SCALE GENOMIC DNA]</scope>
    <source>
        <strain evidence="1 2">NPDC012540</strain>
    </source>
</reference>